<name>A0AAE0LJP3_9CHLO</name>
<protein>
    <submittedName>
        <fullName evidence="1">Uncharacterized protein</fullName>
    </submittedName>
</protein>
<proteinExistence type="predicted"/>
<comment type="caution">
    <text evidence="1">The sequence shown here is derived from an EMBL/GenBank/DDBJ whole genome shotgun (WGS) entry which is preliminary data.</text>
</comment>
<dbReference type="Proteomes" id="UP001190700">
    <property type="component" value="Unassembled WGS sequence"/>
</dbReference>
<evidence type="ECO:0000313" key="2">
    <source>
        <dbReference type="Proteomes" id="UP001190700"/>
    </source>
</evidence>
<gene>
    <name evidence="1" type="ORF">CYMTET_4644</name>
</gene>
<dbReference type="EMBL" id="LGRX02000661">
    <property type="protein sequence ID" value="KAK3287866.1"/>
    <property type="molecule type" value="Genomic_DNA"/>
</dbReference>
<accession>A0AAE0LJP3</accession>
<sequence>MVERSLDQKLLTSYCSRSIGSLHIRISKFSIFQRRVVTAHRADASEYGEFFFLVRQYSLKAKFGYSLTLSDFTQRGHYAHARYNIAAISGNFGVLQSAREWT</sequence>
<dbReference type="AlphaFoldDB" id="A0AAE0LJP3"/>
<keyword evidence="2" id="KW-1185">Reference proteome</keyword>
<evidence type="ECO:0000313" key="1">
    <source>
        <dbReference type="EMBL" id="KAK3287866.1"/>
    </source>
</evidence>
<organism evidence="1 2">
    <name type="scientific">Cymbomonas tetramitiformis</name>
    <dbReference type="NCBI Taxonomy" id="36881"/>
    <lineage>
        <taxon>Eukaryota</taxon>
        <taxon>Viridiplantae</taxon>
        <taxon>Chlorophyta</taxon>
        <taxon>Pyramimonadophyceae</taxon>
        <taxon>Pyramimonadales</taxon>
        <taxon>Pyramimonadaceae</taxon>
        <taxon>Cymbomonas</taxon>
    </lineage>
</organism>
<reference evidence="1 2" key="1">
    <citation type="journal article" date="2015" name="Genome Biol. Evol.">
        <title>Comparative Genomics of a Bacterivorous Green Alga Reveals Evolutionary Causalities and Consequences of Phago-Mixotrophic Mode of Nutrition.</title>
        <authorList>
            <person name="Burns J.A."/>
            <person name="Paasch A."/>
            <person name="Narechania A."/>
            <person name="Kim E."/>
        </authorList>
    </citation>
    <scope>NUCLEOTIDE SEQUENCE [LARGE SCALE GENOMIC DNA]</scope>
    <source>
        <strain evidence="1 2">PLY_AMNH</strain>
    </source>
</reference>